<feature type="repeat" description="NHL" evidence="11">
    <location>
        <begin position="86"/>
        <end position="127"/>
    </location>
</feature>
<dbReference type="GO" id="GO:0016020">
    <property type="term" value="C:membrane"/>
    <property type="evidence" value="ECO:0007669"/>
    <property type="project" value="InterPro"/>
</dbReference>
<keyword evidence="2 9" id="KW-0479">Metal-binding</keyword>
<keyword evidence="4" id="KW-0677">Repeat</keyword>
<dbReference type="GO" id="GO:0006518">
    <property type="term" value="P:peptide metabolic process"/>
    <property type="evidence" value="ECO:0007669"/>
    <property type="project" value="InterPro"/>
</dbReference>
<keyword evidence="7" id="KW-0456">Lyase</keyword>
<accession>A0A3M7RXJ2</accession>
<dbReference type="InterPro" id="IPR011042">
    <property type="entry name" value="6-blade_b-propeller_TolB-like"/>
</dbReference>
<keyword evidence="9" id="KW-0106">Calcium</keyword>
<dbReference type="SUPFAM" id="SSF101898">
    <property type="entry name" value="NHL repeat"/>
    <property type="match status" value="1"/>
</dbReference>
<dbReference type="OrthoDB" id="10018185at2759"/>
<protein>
    <recommendedName>
        <fullName evidence="1">peptidylamidoglycolate lyase</fullName>
        <ecNumber evidence="1">4.3.2.5</ecNumber>
    </recommendedName>
</protein>
<dbReference type="GO" id="GO:0004598">
    <property type="term" value="F:peptidylamidoglycolate lyase activity"/>
    <property type="evidence" value="ECO:0007669"/>
    <property type="project" value="UniProtKB-EC"/>
</dbReference>
<dbReference type="PRINTS" id="PR00790">
    <property type="entry name" value="PAMONOXGNASE"/>
</dbReference>
<dbReference type="GO" id="GO:0046872">
    <property type="term" value="F:metal ion binding"/>
    <property type="evidence" value="ECO:0007669"/>
    <property type="project" value="UniProtKB-KW"/>
</dbReference>
<organism evidence="12 13">
    <name type="scientific">Brachionus plicatilis</name>
    <name type="common">Marine rotifer</name>
    <name type="synonym">Brachionus muelleri</name>
    <dbReference type="NCBI Taxonomy" id="10195"/>
    <lineage>
        <taxon>Eukaryota</taxon>
        <taxon>Metazoa</taxon>
        <taxon>Spiralia</taxon>
        <taxon>Gnathifera</taxon>
        <taxon>Rotifera</taxon>
        <taxon>Eurotatoria</taxon>
        <taxon>Monogononta</taxon>
        <taxon>Pseudotrocha</taxon>
        <taxon>Ploima</taxon>
        <taxon>Brachionidae</taxon>
        <taxon>Brachionus</taxon>
    </lineage>
</organism>
<evidence type="ECO:0000313" key="13">
    <source>
        <dbReference type="Proteomes" id="UP000276133"/>
    </source>
</evidence>
<evidence type="ECO:0000256" key="10">
    <source>
        <dbReference type="PIRSR" id="PIRSR600720-3"/>
    </source>
</evidence>
<evidence type="ECO:0000256" key="1">
    <source>
        <dbReference type="ARBA" id="ARBA00012343"/>
    </source>
</evidence>
<feature type="binding site" evidence="9">
    <location>
        <position position="37"/>
    </location>
    <ligand>
        <name>Ca(2+)</name>
        <dbReference type="ChEBI" id="CHEBI:29108"/>
        <note>structural</note>
    </ligand>
</feature>
<dbReference type="AlphaFoldDB" id="A0A3M7RXJ2"/>
<feature type="repeat" description="NHL" evidence="11">
    <location>
        <begin position="141"/>
        <end position="181"/>
    </location>
</feature>
<feature type="binding site" evidence="8">
    <location>
        <position position="170"/>
    </location>
    <ligand>
        <name>a protein</name>
        <dbReference type="ChEBI" id="CHEBI:16541"/>
    </ligand>
    <ligandPart>
        <name>C-terminal Xaa-(2S)-2-hydroxyglycine residue</name>
        <dbReference type="ChEBI" id="CHEBI:142768"/>
    </ligandPart>
</feature>
<dbReference type="PANTHER" id="PTHR10680">
    <property type="entry name" value="PEPTIDYL-GLYCINE ALPHA-AMIDATING MONOOXYGENASE"/>
    <property type="match status" value="1"/>
</dbReference>
<feature type="binding site" evidence="9">
    <location>
        <position position="103"/>
    </location>
    <ligand>
        <name>Ca(2+)</name>
        <dbReference type="ChEBI" id="CHEBI:29108"/>
        <note>structural</note>
    </ligand>
</feature>
<evidence type="ECO:0000256" key="6">
    <source>
        <dbReference type="ARBA" id="ARBA00023180"/>
    </source>
</evidence>
<evidence type="ECO:0000256" key="8">
    <source>
        <dbReference type="PIRSR" id="PIRSR600720-1"/>
    </source>
</evidence>
<dbReference type="InterPro" id="IPR000720">
    <property type="entry name" value="PHM/PAL"/>
</dbReference>
<evidence type="ECO:0000256" key="2">
    <source>
        <dbReference type="ARBA" id="ARBA00022723"/>
    </source>
</evidence>
<proteinExistence type="predicted"/>
<evidence type="ECO:0000256" key="11">
    <source>
        <dbReference type="PROSITE-ProRule" id="PRU00504"/>
    </source>
</evidence>
<dbReference type="InterPro" id="IPR001258">
    <property type="entry name" value="NHL_repeat"/>
</dbReference>
<keyword evidence="12" id="KW-0503">Monooxygenase</keyword>
<feature type="disulfide bond" evidence="10">
    <location>
        <begin position="150"/>
        <end position="171"/>
    </location>
</feature>
<dbReference type="EC" id="4.3.2.5" evidence="1"/>
<evidence type="ECO:0000256" key="7">
    <source>
        <dbReference type="ARBA" id="ARBA00023239"/>
    </source>
</evidence>
<dbReference type="GO" id="GO:0004497">
    <property type="term" value="F:monooxygenase activity"/>
    <property type="evidence" value="ECO:0007669"/>
    <property type="project" value="UniProtKB-KW"/>
</dbReference>
<dbReference type="PANTHER" id="PTHR10680:SF36">
    <property type="entry name" value="PEPTIDYL-ALPHA-HYDROXYGLYCINE ALPHA-AMIDATING LYASE 1"/>
    <property type="match status" value="1"/>
</dbReference>
<comment type="caution">
    <text evidence="12">The sequence shown here is derived from an EMBL/GenBank/DDBJ whole genome shotgun (WGS) entry which is preliminary data.</text>
</comment>
<keyword evidence="6" id="KW-0325">Glycoprotein</keyword>
<sequence>MLMSDKSNEEKQVEFFKVFNPSEDLKLQTKIGQVGGLDTNMNGNLVVFHRGSRVWQFDSFMGNNFNKNKYKAIKENTLTLIDVKKSEEIFSWGANRFYMPHGLTIDFDNNIWVTDVALHQVMKFNPRNLEEPELVLGVEFKPGNAENQFCKPTDVSVSETSGHVFISDGYCNHRVVEFDKSGHFLGVYEDKKHPLQVVHSVALVEKLNLVCTVSRQDDSYGFTFYADESRFGQFKQRWNSLERDLEGVHDIALSPDGSAIYLGQLNGEIDEFTYE</sequence>
<gene>
    <name evidence="12" type="ORF">BpHYR1_034905</name>
</gene>
<dbReference type="GO" id="GO:0005576">
    <property type="term" value="C:extracellular region"/>
    <property type="evidence" value="ECO:0007669"/>
    <property type="project" value="TreeGrafter"/>
</dbReference>
<feature type="binding site" evidence="8">
    <location>
        <position position="50"/>
    </location>
    <ligand>
        <name>a protein</name>
        <dbReference type="ChEBI" id="CHEBI:16541"/>
    </ligand>
    <ligandPart>
        <name>C-terminal Xaa-(2S)-2-hydroxyglycine residue</name>
        <dbReference type="ChEBI" id="CHEBI:142768"/>
    </ligandPart>
</feature>
<dbReference type="EMBL" id="REGN01002408">
    <property type="protein sequence ID" value="RNA28303.1"/>
    <property type="molecule type" value="Genomic_DNA"/>
</dbReference>
<feature type="binding site" evidence="8">
    <location>
        <position position="215"/>
    </location>
    <ligand>
        <name>a protein</name>
        <dbReference type="ChEBI" id="CHEBI:16541"/>
    </ligand>
    <ligandPart>
        <name>C-terminal Xaa-(2S)-2-hydroxyglycine residue</name>
        <dbReference type="ChEBI" id="CHEBI:142768"/>
    </ligandPart>
</feature>
<feature type="binding site" evidence="9">
    <location>
        <position position="101"/>
    </location>
    <ligand>
        <name>Zn(2+)</name>
        <dbReference type="ChEBI" id="CHEBI:29105"/>
        <note>catalytic</note>
    </ligand>
</feature>
<keyword evidence="13" id="KW-1185">Reference proteome</keyword>
<dbReference type="Proteomes" id="UP000276133">
    <property type="component" value="Unassembled WGS sequence"/>
</dbReference>
<evidence type="ECO:0000256" key="3">
    <source>
        <dbReference type="ARBA" id="ARBA00022729"/>
    </source>
</evidence>
<evidence type="ECO:0000313" key="12">
    <source>
        <dbReference type="EMBL" id="RNA28303.1"/>
    </source>
</evidence>
<feature type="binding site" evidence="9">
    <location>
        <position position="199"/>
    </location>
    <ligand>
        <name>Zn(2+)</name>
        <dbReference type="ChEBI" id="CHEBI:29105"/>
        <note>catalytic</note>
    </ligand>
</feature>
<keyword evidence="3" id="KW-0732">Signal</keyword>
<dbReference type="PROSITE" id="PS51125">
    <property type="entry name" value="NHL"/>
    <property type="match status" value="2"/>
</dbReference>
<dbReference type="Gene3D" id="2.120.10.30">
    <property type="entry name" value="TolB, C-terminal domain"/>
    <property type="match status" value="1"/>
</dbReference>
<evidence type="ECO:0000256" key="9">
    <source>
        <dbReference type="PIRSR" id="PIRSR600720-2"/>
    </source>
</evidence>
<evidence type="ECO:0000256" key="5">
    <source>
        <dbReference type="ARBA" id="ARBA00023157"/>
    </source>
</evidence>
<name>A0A3M7RXJ2_BRAPC</name>
<comment type="cofactor">
    <cofactor evidence="9">
        <name>Zn(2+)</name>
        <dbReference type="ChEBI" id="CHEBI:29105"/>
    </cofactor>
    <text evidence="9">Binds one Zn(2+) ion per subunit.</text>
</comment>
<evidence type="ECO:0000256" key="4">
    <source>
        <dbReference type="ARBA" id="ARBA00022737"/>
    </source>
</evidence>
<keyword evidence="12" id="KW-0560">Oxidoreductase</keyword>
<dbReference type="Pfam" id="PF01436">
    <property type="entry name" value="NHL"/>
    <property type="match status" value="1"/>
</dbReference>
<keyword evidence="5 10" id="KW-1015">Disulfide bond</keyword>
<reference evidence="12 13" key="1">
    <citation type="journal article" date="2018" name="Sci. Rep.">
        <title>Genomic signatures of local adaptation to the degree of environmental predictability in rotifers.</title>
        <authorList>
            <person name="Franch-Gras L."/>
            <person name="Hahn C."/>
            <person name="Garcia-Roger E.M."/>
            <person name="Carmona M.J."/>
            <person name="Serra M."/>
            <person name="Gomez A."/>
        </authorList>
    </citation>
    <scope>NUCLEOTIDE SEQUENCE [LARGE SCALE GENOMIC DNA]</scope>
    <source>
        <strain evidence="12">HYR1</strain>
    </source>
</reference>
<keyword evidence="9" id="KW-0862">Zinc</keyword>